<dbReference type="GO" id="GO:0009007">
    <property type="term" value="F:site-specific DNA-methyltransferase (adenine-specific) activity"/>
    <property type="evidence" value="ECO:0007669"/>
    <property type="project" value="InterPro"/>
</dbReference>
<reference evidence="1" key="1">
    <citation type="submission" date="2020-10" db="EMBL/GenBank/DDBJ databases">
        <authorList>
            <person name="Gilroy R."/>
        </authorList>
    </citation>
    <scope>NUCLEOTIDE SEQUENCE</scope>
    <source>
        <strain evidence="1">CHK158-818</strain>
    </source>
</reference>
<organism evidence="1 2">
    <name type="scientific">Candidatus Gallibacteroides avistercoris</name>
    <dbReference type="NCBI Taxonomy" id="2840833"/>
    <lineage>
        <taxon>Bacteria</taxon>
        <taxon>Pseudomonadati</taxon>
        <taxon>Bacteroidota</taxon>
        <taxon>Bacteroidia</taxon>
        <taxon>Bacteroidales</taxon>
        <taxon>Bacteroidaceae</taxon>
        <taxon>Bacteroidaceae incertae sedis</taxon>
        <taxon>Candidatus Gallibacteroides</taxon>
    </lineage>
</organism>
<dbReference type="AlphaFoldDB" id="A0A9D1M8Z7"/>
<dbReference type="GO" id="GO:0009307">
    <property type="term" value="P:DNA restriction-modification system"/>
    <property type="evidence" value="ECO:0007669"/>
    <property type="project" value="InterPro"/>
</dbReference>
<dbReference type="Proteomes" id="UP000824112">
    <property type="component" value="Unassembled WGS sequence"/>
</dbReference>
<protein>
    <submittedName>
        <fullName evidence="1">N-6 DNA methylase</fullName>
    </submittedName>
</protein>
<name>A0A9D1M8Z7_9BACT</name>
<dbReference type="Pfam" id="PF05869">
    <property type="entry name" value="Dam"/>
    <property type="match status" value="1"/>
</dbReference>
<evidence type="ECO:0000313" key="1">
    <source>
        <dbReference type="EMBL" id="HIU55809.1"/>
    </source>
</evidence>
<dbReference type="GO" id="GO:0032259">
    <property type="term" value="P:methylation"/>
    <property type="evidence" value="ECO:0007669"/>
    <property type="project" value="UniProtKB-KW"/>
</dbReference>
<reference evidence="1" key="2">
    <citation type="journal article" date="2021" name="PeerJ">
        <title>Extensive microbial diversity within the chicken gut microbiome revealed by metagenomics and culture.</title>
        <authorList>
            <person name="Gilroy R."/>
            <person name="Ravi A."/>
            <person name="Getino M."/>
            <person name="Pursley I."/>
            <person name="Horton D.L."/>
            <person name="Alikhan N.F."/>
            <person name="Baker D."/>
            <person name="Gharbi K."/>
            <person name="Hall N."/>
            <person name="Watson M."/>
            <person name="Adriaenssens E.M."/>
            <person name="Foster-Nyarko E."/>
            <person name="Jarju S."/>
            <person name="Secka A."/>
            <person name="Antonio M."/>
            <person name="Oren A."/>
            <person name="Chaudhuri R.R."/>
            <person name="La Ragione R."/>
            <person name="Hildebrand F."/>
            <person name="Pallen M.J."/>
        </authorList>
    </citation>
    <scope>NUCLEOTIDE SEQUENCE</scope>
    <source>
        <strain evidence="1">CHK158-818</strain>
    </source>
</reference>
<evidence type="ECO:0000313" key="2">
    <source>
        <dbReference type="Proteomes" id="UP000824112"/>
    </source>
</evidence>
<dbReference type="InterPro" id="IPR008593">
    <property type="entry name" value="Dam_MeTrfase"/>
</dbReference>
<dbReference type="EMBL" id="DVNA01000190">
    <property type="protein sequence ID" value="HIU55809.1"/>
    <property type="molecule type" value="Genomic_DNA"/>
</dbReference>
<dbReference type="GO" id="GO:0003677">
    <property type="term" value="F:DNA binding"/>
    <property type="evidence" value="ECO:0007669"/>
    <property type="project" value="InterPro"/>
</dbReference>
<proteinExistence type="predicted"/>
<keyword evidence="1" id="KW-0808">Transferase</keyword>
<keyword evidence="1" id="KW-0489">Methyltransferase</keyword>
<accession>A0A9D1M8Z7</accession>
<sequence>MTAGRKVNTLTQNWCTPPKYVNAIKRFWNGNIELDPCSNNHSIVNALTEYKLPQHDGLQESWNFKTIYVNPPYGADRNRGTTIKNWLAKCCQAHLEFNSEIIALIPVAPNTTHWKKYIFGQASAICFLYDTRLRFFVDGLDSGKGAPMACCLIYWGNNFDRFFNNFIEYGAVVDIKNLQLKKIGEDVLHLNIFPS</sequence>
<gene>
    <name evidence="1" type="ORF">IAB03_08410</name>
</gene>
<comment type="caution">
    <text evidence="1">The sequence shown here is derived from an EMBL/GenBank/DDBJ whole genome shotgun (WGS) entry which is preliminary data.</text>
</comment>